<dbReference type="AlphaFoldDB" id="F0WGF5"/>
<dbReference type="HOGENOM" id="CLU_033666_10_1_1"/>
<organism evidence="1">
    <name type="scientific">Albugo laibachii Nc14</name>
    <dbReference type="NCBI Taxonomy" id="890382"/>
    <lineage>
        <taxon>Eukaryota</taxon>
        <taxon>Sar</taxon>
        <taxon>Stramenopiles</taxon>
        <taxon>Oomycota</taxon>
        <taxon>Peronosporomycetes</taxon>
        <taxon>Albuginales</taxon>
        <taxon>Albuginaceae</taxon>
        <taxon>Albugo</taxon>
    </lineage>
</organism>
<evidence type="ECO:0000313" key="1">
    <source>
        <dbReference type="EMBL" id="CCA20316.1"/>
    </source>
</evidence>
<protein>
    <submittedName>
        <fullName evidence="1">Transposable element Tc3 transposase putative</fullName>
    </submittedName>
</protein>
<gene>
    <name evidence="1" type="primary">AlNc14C91G5687</name>
    <name evidence="1" type="ORF">ALNC14_064590</name>
</gene>
<dbReference type="EMBL" id="FR824136">
    <property type="protein sequence ID" value="CCA20316.1"/>
    <property type="molecule type" value="Genomic_DNA"/>
</dbReference>
<sequence>MNRSAKVVSNFLRDPDAYGTRYKPGRDRALTERGRRHLFGETKKTGSCAKTLQKSLQLDASVRITQRELQNNDLFEYVKRNHTPNMTPKHKKKRIEWAKTMLKKQTDWRSITFSDEEKFNLDGPDGLQKY</sequence>
<dbReference type="InterPro" id="IPR036397">
    <property type="entry name" value="RNaseH_sf"/>
</dbReference>
<name>F0WGF5_9STRA</name>
<proteinExistence type="predicted"/>
<dbReference type="Gene3D" id="3.30.420.10">
    <property type="entry name" value="Ribonuclease H-like superfamily/Ribonuclease H"/>
    <property type="match status" value="1"/>
</dbReference>
<accession>F0WGF5</accession>
<reference evidence="1" key="2">
    <citation type="submission" date="2011-02" db="EMBL/GenBank/DDBJ databases">
        <authorList>
            <person name="MacLean D."/>
        </authorList>
    </citation>
    <scope>NUCLEOTIDE SEQUENCE</scope>
</reference>
<reference evidence="1" key="1">
    <citation type="journal article" date="2011" name="PLoS Biol.">
        <title>Gene gain and loss during evolution of obligate parasitism in the white rust pathogen of Arabidopsis thaliana.</title>
        <authorList>
            <person name="Kemen E."/>
            <person name="Gardiner A."/>
            <person name="Schultz-Larsen T."/>
            <person name="Kemen A.C."/>
            <person name="Balmuth A.L."/>
            <person name="Robert-Seilaniantz A."/>
            <person name="Bailey K."/>
            <person name="Holub E."/>
            <person name="Studholme D.J."/>
            <person name="Maclean D."/>
            <person name="Jones J.D."/>
        </authorList>
    </citation>
    <scope>NUCLEOTIDE SEQUENCE</scope>
</reference>
<dbReference type="GO" id="GO:0003676">
    <property type="term" value="F:nucleic acid binding"/>
    <property type="evidence" value="ECO:0007669"/>
    <property type="project" value="InterPro"/>
</dbReference>